<feature type="region of interest" description="Disordered" evidence="3">
    <location>
        <begin position="272"/>
        <end position="306"/>
    </location>
</feature>
<dbReference type="OrthoDB" id="336321at2759"/>
<sequence length="484" mass="52207">MPPPPQVRPHPAEPILASSLIDEELLDHVLDRALLGHGFGRSPANASCGRITTGVKSVDDVLGGGVESGCVLGVSGGLGRGGESELCLALLVSSLLSPPSPPSPPSYPTAASITTPPSTVPAAAIIDTTGNVDVLRIYSLILHRLRNQPDVRQVCQDSIPGAKTLSLEDLAARVLDKVKIMRVFDLTGVMEAITEIGDGLEGVKNSGGEDQREAVVKKEGTVFEEVVPGRQEMSKRFGERRTMVADSEDEDEEMLFDAEETDDVDPHISVVENETQAKYVPDTLAPLPPSKLERSNDTETSPPPVPRASFILVDNLAHVIAPLLRKDYTQAHILSHAILRSLSTLTKTHSLHTLLLNPTSVPYSPKPRLEATTPEPNQPQHQRPRQPPPPPASIFSSNIAIPALANILSPCLDMHLLVSRMPKRKVDARKLAAIGEVDVIGMGEKERRLGVHMAWVVEVLMDRWEGREGDWGGFDIADGGVVEL</sequence>
<dbReference type="PANTHER" id="PTHR46457:SF1">
    <property type="entry name" value="DNA REPAIR PROTEIN RAD51 HOMOLOG 4"/>
    <property type="match status" value="1"/>
</dbReference>
<comment type="subcellular location">
    <subcellularLocation>
        <location evidence="1">Nucleus</location>
    </subcellularLocation>
</comment>
<dbReference type="AlphaFoldDB" id="A0A6A6JFY6"/>
<dbReference type="GO" id="GO:0005815">
    <property type="term" value="C:microtubule organizing center"/>
    <property type="evidence" value="ECO:0007669"/>
    <property type="project" value="TreeGrafter"/>
</dbReference>
<name>A0A6A6JFY6_WESOR</name>
<evidence type="ECO:0000313" key="4">
    <source>
        <dbReference type="EMBL" id="KAF2275461.1"/>
    </source>
</evidence>
<dbReference type="GeneID" id="54552984"/>
<dbReference type="GO" id="GO:0008094">
    <property type="term" value="F:ATP-dependent activity, acting on DNA"/>
    <property type="evidence" value="ECO:0007669"/>
    <property type="project" value="TreeGrafter"/>
</dbReference>
<accession>A0A6A6JFY6</accession>
<keyword evidence="5" id="KW-1185">Reference proteome</keyword>
<dbReference type="GO" id="GO:0000724">
    <property type="term" value="P:double-strand break repair via homologous recombination"/>
    <property type="evidence" value="ECO:0007669"/>
    <property type="project" value="TreeGrafter"/>
</dbReference>
<dbReference type="GO" id="GO:0003697">
    <property type="term" value="F:single-stranded DNA binding"/>
    <property type="evidence" value="ECO:0007669"/>
    <property type="project" value="TreeGrafter"/>
</dbReference>
<dbReference type="InterPro" id="IPR051988">
    <property type="entry name" value="HRR_RAD51_Paralog"/>
</dbReference>
<evidence type="ECO:0000256" key="1">
    <source>
        <dbReference type="ARBA" id="ARBA00004123"/>
    </source>
</evidence>
<dbReference type="RefSeq" id="XP_033653000.1">
    <property type="nucleotide sequence ID" value="XM_033799809.1"/>
</dbReference>
<gene>
    <name evidence="4" type="ORF">EI97DRAFT_443311</name>
</gene>
<reference evidence="4" key="1">
    <citation type="journal article" date="2020" name="Stud. Mycol.">
        <title>101 Dothideomycetes genomes: a test case for predicting lifestyles and emergence of pathogens.</title>
        <authorList>
            <person name="Haridas S."/>
            <person name="Albert R."/>
            <person name="Binder M."/>
            <person name="Bloem J."/>
            <person name="Labutti K."/>
            <person name="Salamov A."/>
            <person name="Andreopoulos B."/>
            <person name="Baker S."/>
            <person name="Barry K."/>
            <person name="Bills G."/>
            <person name="Bluhm B."/>
            <person name="Cannon C."/>
            <person name="Castanera R."/>
            <person name="Culley D."/>
            <person name="Daum C."/>
            <person name="Ezra D."/>
            <person name="Gonzalez J."/>
            <person name="Henrissat B."/>
            <person name="Kuo A."/>
            <person name="Liang C."/>
            <person name="Lipzen A."/>
            <person name="Lutzoni F."/>
            <person name="Magnuson J."/>
            <person name="Mondo S."/>
            <person name="Nolan M."/>
            <person name="Ohm R."/>
            <person name="Pangilinan J."/>
            <person name="Park H.-J."/>
            <person name="Ramirez L."/>
            <person name="Alfaro M."/>
            <person name="Sun H."/>
            <person name="Tritt A."/>
            <person name="Yoshinaga Y."/>
            <person name="Zwiers L.-H."/>
            <person name="Turgeon B."/>
            <person name="Goodwin S."/>
            <person name="Spatafora J."/>
            <person name="Crous P."/>
            <person name="Grigoriev I."/>
        </authorList>
    </citation>
    <scope>NUCLEOTIDE SEQUENCE</scope>
    <source>
        <strain evidence="4">CBS 379.55</strain>
    </source>
</reference>
<dbReference type="GO" id="GO:0007131">
    <property type="term" value="P:reciprocal meiotic recombination"/>
    <property type="evidence" value="ECO:0007669"/>
    <property type="project" value="TreeGrafter"/>
</dbReference>
<dbReference type="InterPro" id="IPR027417">
    <property type="entry name" value="P-loop_NTPase"/>
</dbReference>
<evidence type="ECO:0000313" key="5">
    <source>
        <dbReference type="Proteomes" id="UP000800097"/>
    </source>
</evidence>
<organism evidence="4 5">
    <name type="scientific">Westerdykella ornata</name>
    <dbReference type="NCBI Taxonomy" id="318751"/>
    <lineage>
        <taxon>Eukaryota</taxon>
        <taxon>Fungi</taxon>
        <taxon>Dikarya</taxon>
        <taxon>Ascomycota</taxon>
        <taxon>Pezizomycotina</taxon>
        <taxon>Dothideomycetes</taxon>
        <taxon>Pleosporomycetidae</taxon>
        <taxon>Pleosporales</taxon>
        <taxon>Sporormiaceae</taxon>
        <taxon>Westerdykella</taxon>
    </lineage>
</organism>
<evidence type="ECO:0000256" key="2">
    <source>
        <dbReference type="ARBA" id="ARBA00023242"/>
    </source>
</evidence>
<proteinExistence type="predicted"/>
<dbReference type="PANTHER" id="PTHR46457">
    <property type="entry name" value="DNA REPAIR PROTEIN RAD51 HOMOLOG 4"/>
    <property type="match status" value="1"/>
</dbReference>
<dbReference type="GO" id="GO:0042148">
    <property type="term" value="P:DNA strand invasion"/>
    <property type="evidence" value="ECO:0007669"/>
    <property type="project" value="TreeGrafter"/>
</dbReference>
<keyword evidence="2" id="KW-0539">Nucleus</keyword>
<evidence type="ECO:0000256" key="3">
    <source>
        <dbReference type="SAM" id="MobiDB-lite"/>
    </source>
</evidence>
<dbReference type="EMBL" id="ML986497">
    <property type="protein sequence ID" value="KAF2275461.1"/>
    <property type="molecule type" value="Genomic_DNA"/>
</dbReference>
<dbReference type="Proteomes" id="UP000800097">
    <property type="component" value="Unassembled WGS sequence"/>
</dbReference>
<dbReference type="GO" id="GO:0033063">
    <property type="term" value="C:Rad51B-Rad51C-Rad51D-XRCC2 complex"/>
    <property type="evidence" value="ECO:0007669"/>
    <property type="project" value="TreeGrafter"/>
</dbReference>
<feature type="region of interest" description="Disordered" evidence="3">
    <location>
        <begin position="357"/>
        <end position="393"/>
    </location>
</feature>
<protein>
    <submittedName>
        <fullName evidence="4">Uncharacterized protein</fullName>
    </submittedName>
</protein>
<dbReference type="GO" id="GO:0000723">
    <property type="term" value="P:telomere maintenance"/>
    <property type="evidence" value="ECO:0007669"/>
    <property type="project" value="TreeGrafter"/>
</dbReference>
<dbReference type="GO" id="GO:0005657">
    <property type="term" value="C:replication fork"/>
    <property type="evidence" value="ECO:0007669"/>
    <property type="project" value="TreeGrafter"/>
</dbReference>
<dbReference type="GO" id="GO:0000400">
    <property type="term" value="F:four-way junction DNA binding"/>
    <property type="evidence" value="ECO:0007669"/>
    <property type="project" value="TreeGrafter"/>
</dbReference>
<dbReference type="Gene3D" id="3.40.50.300">
    <property type="entry name" value="P-loop containing nucleotide triphosphate hydrolases"/>
    <property type="match status" value="1"/>
</dbReference>